<name>A0A9Q0YF92_HOLLE</name>
<feature type="compositionally biased region" description="Basic residues" evidence="1">
    <location>
        <begin position="1"/>
        <end position="12"/>
    </location>
</feature>
<dbReference type="Pfam" id="PF03564">
    <property type="entry name" value="DUF1759"/>
    <property type="match status" value="1"/>
</dbReference>
<sequence length="476" mass="53332">MEEIRQKRRARSSAKGNLTRKVNEIKGLSDDPDKVHEKCQELRSLLSEFQSKHEEYVCLLEDEDKEEAEDYFAAVNDNIETFLEGKIVSTDSHEVIPSVSPHDSVSQISARSSQSSLKVSRGKMLAAELKAEAEAIKQRHLLDMEELKLRQRREQLEINTKLAIAEARQDALTDEGSEVSSVESQVVSREDEGSCKGDSDSVASRKKGLNQSTPDQQGTSAPPVVSGNRDASVLEIIAEGHKNQRRLLEAIQLPTGEVMKFDGDPLQYWIFKRAFDNTVDSSMLDDSAKLTRLLHYCVGKAKGVIQGCSVMEPSKGYRTAKRLLQDRFGEKHIIAEAWVNKIVGGSSISPQDNSALREFADDLKSCKETLNAMGYTAEINTQTTLLKIAERLPYYLRSRWVRRAREIRKKGGKVPNIEDLTEFVDDAAEEANDPVYGRLYKLGEKREHRKTGSAKVTKPWSNSLFSRALACPTSMP</sequence>
<dbReference type="PANTHER" id="PTHR47331">
    <property type="entry name" value="PHD-TYPE DOMAIN-CONTAINING PROTEIN"/>
    <property type="match status" value="1"/>
</dbReference>
<dbReference type="Proteomes" id="UP001152320">
    <property type="component" value="Unassembled WGS sequence"/>
</dbReference>
<protein>
    <submittedName>
        <fullName evidence="2">Uncharacterized protein</fullName>
    </submittedName>
</protein>
<feature type="compositionally biased region" description="Basic and acidic residues" evidence="1">
    <location>
        <begin position="188"/>
        <end position="199"/>
    </location>
</feature>
<reference evidence="2" key="1">
    <citation type="submission" date="2021-10" db="EMBL/GenBank/DDBJ databases">
        <title>Tropical sea cucumber genome reveals ecological adaptation and Cuvierian tubules defense mechanism.</title>
        <authorList>
            <person name="Chen T."/>
        </authorList>
    </citation>
    <scope>NUCLEOTIDE SEQUENCE</scope>
    <source>
        <strain evidence="2">Nanhai2018</strain>
        <tissue evidence="2">Muscle</tissue>
    </source>
</reference>
<keyword evidence="3" id="KW-1185">Reference proteome</keyword>
<feature type="region of interest" description="Disordered" evidence="1">
    <location>
        <begin position="1"/>
        <end position="32"/>
    </location>
</feature>
<feature type="compositionally biased region" description="Basic and acidic residues" evidence="1">
    <location>
        <begin position="21"/>
        <end position="32"/>
    </location>
</feature>
<feature type="compositionally biased region" description="Low complexity" evidence="1">
    <location>
        <begin position="178"/>
        <end position="187"/>
    </location>
</feature>
<organism evidence="2 3">
    <name type="scientific">Holothuria leucospilota</name>
    <name type="common">Black long sea cucumber</name>
    <name type="synonym">Mertensiothuria leucospilota</name>
    <dbReference type="NCBI Taxonomy" id="206669"/>
    <lineage>
        <taxon>Eukaryota</taxon>
        <taxon>Metazoa</taxon>
        <taxon>Echinodermata</taxon>
        <taxon>Eleutherozoa</taxon>
        <taxon>Echinozoa</taxon>
        <taxon>Holothuroidea</taxon>
        <taxon>Aspidochirotacea</taxon>
        <taxon>Aspidochirotida</taxon>
        <taxon>Holothuriidae</taxon>
        <taxon>Holothuria</taxon>
    </lineage>
</organism>
<feature type="region of interest" description="Disordered" evidence="1">
    <location>
        <begin position="170"/>
        <end position="227"/>
    </location>
</feature>
<dbReference type="InterPro" id="IPR005312">
    <property type="entry name" value="DUF1759"/>
</dbReference>
<evidence type="ECO:0000313" key="2">
    <source>
        <dbReference type="EMBL" id="KAJ8017536.1"/>
    </source>
</evidence>
<proteinExistence type="predicted"/>
<feature type="compositionally biased region" description="Polar residues" evidence="1">
    <location>
        <begin position="209"/>
        <end position="220"/>
    </location>
</feature>
<accession>A0A9Q0YF92</accession>
<dbReference type="AlphaFoldDB" id="A0A9Q0YF92"/>
<dbReference type="OrthoDB" id="5984724at2759"/>
<evidence type="ECO:0000256" key="1">
    <source>
        <dbReference type="SAM" id="MobiDB-lite"/>
    </source>
</evidence>
<gene>
    <name evidence="2" type="ORF">HOLleu_44990</name>
</gene>
<evidence type="ECO:0000313" key="3">
    <source>
        <dbReference type="Proteomes" id="UP001152320"/>
    </source>
</evidence>
<dbReference type="EMBL" id="JAIZAY010001571">
    <property type="protein sequence ID" value="KAJ8017536.1"/>
    <property type="molecule type" value="Genomic_DNA"/>
</dbReference>
<dbReference type="PANTHER" id="PTHR47331:SF1">
    <property type="entry name" value="GAG-LIKE PROTEIN"/>
    <property type="match status" value="1"/>
</dbReference>
<comment type="caution">
    <text evidence="2">The sequence shown here is derived from an EMBL/GenBank/DDBJ whole genome shotgun (WGS) entry which is preliminary data.</text>
</comment>